<accession>F3L2B4</accession>
<dbReference type="CDD" id="cd12822">
    <property type="entry name" value="TmCorA-like"/>
    <property type="match status" value="1"/>
</dbReference>
<dbReference type="GO" id="GO:0000287">
    <property type="term" value="F:magnesium ion binding"/>
    <property type="evidence" value="ECO:0007669"/>
    <property type="project" value="TreeGrafter"/>
</dbReference>
<comment type="similarity">
    <text evidence="2">Belongs to the CorA metal ion transporter (MIT) (TC 1.A.35) family.</text>
</comment>
<dbReference type="STRING" id="2518989.IMCC3088_1681"/>
<protein>
    <submittedName>
        <fullName evidence="12">Magnesium and cobalt transport protein CorA</fullName>
    </submittedName>
</protein>
<keyword evidence="5" id="KW-0812">Transmembrane</keyword>
<dbReference type="GO" id="GO:0015087">
    <property type="term" value="F:cobalt ion transmembrane transporter activity"/>
    <property type="evidence" value="ECO:0007669"/>
    <property type="project" value="TreeGrafter"/>
</dbReference>
<evidence type="ECO:0000256" key="11">
    <source>
        <dbReference type="ARBA" id="ARBA00045497"/>
    </source>
</evidence>
<dbReference type="RefSeq" id="WP_009575912.1">
    <property type="nucleotide sequence ID" value="NZ_AEIG01000047.1"/>
</dbReference>
<dbReference type="InterPro" id="IPR002523">
    <property type="entry name" value="MgTranspt_CorA/ZnTranspt_ZntB"/>
</dbReference>
<keyword evidence="7" id="KW-1133">Transmembrane helix</keyword>
<dbReference type="Pfam" id="PF01544">
    <property type="entry name" value="CorA"/>
    <property type="match status" value="1"/>
</dbReference>
<keyword evidence="8" id="KW-0406">Ion transport</keyword>
<proteinExistence type="inferred from homology"/>
<dbReference type="eggNOG" id="COG0598">
    <property type="taxonomic scope" value="Bacteria"/>
</dbReference>
<evidence type="ECO:0000256" key="7">
    <source>
        <dbReference type="ARBA" id="ARBA00022989"/>
    </source>
</evidence>
<keyword evidence="3" id="KW-0813">Transport</keyword>
<keyword evidence="9" id="KW-0472">Membrane</keyword>
<name>F3L2B4_9GAMM</name>
<evidence type="ECO:0000256" key="4">
    <source>
        <dbReference type="ARBA" id="ARBA00022475"/>
    </source>
</evidence>
<dbReference type="GO" id="GO:0005886">
    <property type="term" value="C:plasma membrane"/>
    <property type="evidence" value="ECO:0007669"/>
    <property type="project" value="UniProtKB-SubCell"/>
</dbReference>
<evidence type="ECO:0000313" key="12">
    <source>
        <dbReference type="EMBL" id="EGG29539.1"/>
    </source>
</evidence>
<comment type="subcellular location">
    <subcellularLocation>
        <location evidence="1">Cell membrane</location>
        <topology evidence="1">Multi-pass membrane protein</topology>
    </subcellularLocation>
</comment>
<evidence type="ECO:0000256" key="3">
    <source>
        <dbReference type="ARBA" id="ARBA00022448"/>
    </source>
</evidence>
<reference evidence="12 13" key="1">
    <citation type="journal article" date="2011" name="J. Bacteriol.">
        <title>Genome sequence of strain IMCC3088, a proteorhodopsin-containing marine bacterium belonging to the OM60/NOR5 clade.</title>
        <authorList>
            <person name="Jang Y."/>
            <person name="Oh H.M."/>
            <person name="Kang I."/>
            <person name="Lee K."/>
            <person name="Yang S.J."/>
            <person name="Cho J.C."/>
        </authorList>
    </citation>
    <scope>NUCLEOTIDE SEQUENCE [LARGE SCALE GENOMIC DNA]</scope>
    <source>
        <strain evidence="12 13">IMCC3088</strain>
    </source>
</reference>
<evidence type="ECO:0000256" key="2">
    <source>
        <dbReference type="ARBA" id="ARBA00009765"/>
    </source>
</evidence>
<dbReference type="PANTHER" id="PTHR46494:SF1">
    <property type="entry name" value="CORA FAMILY METAL ION TRANSPORTER (EUROFUNG)"/>
    <property type="match status" value="1"/>
</dbReference>
<dbReference type="PANTHER" id="PTHR46494">
    <property type="entry name" value="CORA FAMILY METAL ION TRANSPORTER (EUROFUNG)"/>
    <property type="match status" value="1"/>
</dbReference>
<dbReference type="SUPFAM" id="SSF144083">
    <property type="entry name" value="Magnesium transport protein CorA, transmembrane region"/>
    <property type="match status" value="1"/>
</dbReference>
<dbReference type="InterPro" id="IPR045863">
    <property type="entry name" value="CorA_TM1_TM2"/>
</dbReference>
<evidence type="ECO:0000256" key="6">
    <source>
        <dbReference type="ARBA" id="ARBA00022842"/>
    </source>
</evidence>
<dbReference type="Gene3D" id="1.20.58.340">
    <property type="entry name" value="Magnesium transport protein CorA, transmembrane region"/>
    <property type="match status" value="2"/>
</dbReference>
<dbReference type="InterPro" id="IPR045861">
    <property type="entry name" value="CorA_cytoplasmic_dom"/>
</dbReference>
<evidence type="ECO:0000256" key="10">
    <source>
        <dbReference type="ARBA" id="ARBA00034269"/>
    </source>
</evidence>
<gene>
    <name evidence="12" type="ORF">IMCC3088_1681</name>
</gene>
<dbReference type="SUPFAM" id="SSF143865">
    <property type="entry name" value="CorA soluble domain-like"/>
    <property type="match status" value="1"/>
</dbReference>
<comment type="catalytic activity">
    <reaction evidence="10">
        <text>Mg(2+)(in) = Mg(2+)(out)</text>
        <dbReference type="Rhea" id="RHEA:29827"/>
        <dbReference type="ChEBI" id="CHEBI:18420"/>
    </reaction>
</comment>
<keyword evidence="4" id="KW-1003">Cell membrane</keyword>
<dbReference type="EMBL" id="AEIG01000047">
    <property type="protein sequence ID" value="EGG29539.1"/>
    <property type="molecule type" value="Genomic_DNA"/>
</dbReference>
<evidence type="ECO:0000313" key="13">
    <source>
        <dbReference type="Proteomes" id="UP000005615"/>
    </source>
</evidence>
<evidence type="ECO:0000256" key="9">
    <source>
        <dbReference type="ARBA" id="ARBA00023136"/>
    </source>
</evidence>
<dbReference type="OrthoDB" id="9803416at2"/>
<sequence length="319" mass="36912">MIQAHWVNPTLTHVSGDESLITQWRDFGGWLWLDIQGELNGNAKSLLQTFGCHELALKDVQRDRHPPKVEWFQEHTFIIFRGLTELGDNLNFKPLQLSLFVGEGYLITVHSRPSLSIQQHRERQDLTSLITNPQRFALSVLHYSAGLFLEALLSFDSDLIRIEDEMLEHGNDQLLKDLIRCRSQLRKMQRNFNYHETLANELITLWDDPEETVELTHRLRDLYDRCERLASLSAQQYEICGDLIDGYFSLSSHELNNTMRILTVVTSIFVPLGFLAGLYGMNFDYIPELHIRNGYFILLGAMATLAAAMIAIFKAKRWF</sequence>
<evidence type="ECO:0000256" key="8">
    <source>
        <dbReference type="ARBA" id="ARBA00023065"/>
    </source>
</evidence>
<dbReference type="GO" id="GO:0050897">
    <property type="term" value="F:cobalt ion binding"/>
    <property type="evidence" value="ECO:0007669"/>
    <property type="project" value="TreeGrafter"/>
</dbReference>
<dbReference type="Gene3D" id="3.30.460.20">
    <property type="entry name" value="CorA soluble domain-like"/>
    <property type="match status" value="1"/>
</dbReference>
<dbReference type="GO" id="GO:0015095">
    <property type="term" value="F:magnesium ion transmembrane transporter activity"/>
    <property type="evidence" value="ECO:0007669"/>
    <property type="project" value="TreeGrafter"/>
</dbReference>
<dbReference type="FunFam" id="1.20.58.340:FF:000004">
    <property type="entry name" value="Magnesium transport protein CorA"/>
    <property type="match status" value="1"/>
</dbReference>
<evidence type="ECO:0000256" key="1">
    <source>
        <dbReference type="ARBA" id="ARBA00004651"/>
    </source>
</evidence>
<comment type="caution">
    <text evidence="12">The sequence shown here is derived from an EMBL/GenBank/DDBJ whole genome shotgun (WGS) entry which is preliminary data.</text>
</comment>
<dbReference type="AlphaFoldDB" id="F3L2B4"/>
<evidence type="ECO:0000256" key="5">
    <source>
        <dbReference type="ARBA" id="ARBA00022692"/>
    </source>
</evidence>
<keyword evidence="6" id="KW-0460">Magnesium</keyword>
<comment type="function">
    <text evidence="11">Mediates influx of magnesium ions. Alternates between open and closed states. Activated by low cytoplasmic Mg(2+) levels. Inactive when cytoplasmic Mg(2+) levels are high.</text>
</comment>
<dbReference type="Proteomes" id="UP000005615">
    <property type="component" value="Unassembled WGS sequence"/>
</dbReference>
<keyword evidence="13" id="KW-1185">Reference proteome</keyword>
<organism evidence="12 13">
    <name type="scientific">Aequoribacter fuscus</name>
    <dbReference type="NCBI Taxonomy" id="2518989"/>
    <lineage>
        <taxon>Bacteria</taxon>
        <taxon>Pseudomonadati</taxon>
        <taxon>Pseudomonadota</taxon>
        <taxon>Gammaproteobacteria</taxon>
        <taxon>Cellvibrionales</taxon>
        <taxon>Halieaceae</taxon>
        <taxon>Aequoribacter</taxon>
    </lineage>
</organism>